<gene>
    <name evidence="1" type="ORF">LOK49_LG01G00984</name>
</gene>
<accession>A0ACC0J1W8</accession>
<name>A0ACC0J1W8_9ERIC</name>
<reference evidence="1 2" key="1">
    <citation type="journal article" date="2022" name="Plant J.">
        <title>Chromosome-level genome of Camellia lanceoleosa provides a valuable resource for understanding genome evolution and self-incompatibility.</title>
        <authorList>
            <person name="Gong W."/>
            <person name="Xiao S."/>
            <person name="Wang L."/>
            <person name="Liao Z."/>
            <person name="Chang Y."/>
            <person name="Mo W."/>
            <person name="Hu G."/>
            <person name="Li W."/>
            <person name="Zhao G."/>
            <person name="Zhu H."/>
            <person name="Hu X."/>
            <person name="Ji K."/>
            <person name="Xiang X."/>
            <person name="Song Q."/>
            <person name="Yuan D."/>
            <person name="Jin S."/>
            <person name="Zhang L."/>
        </authorList>
    </citation>
    <scope>NUCLEOTIDE SEQUENCE [LARGE SCALE GENOMIC DNA]</scope>
    <source>
        <strain evidence="1">SQ_2022a</strain>
    </source>
</reference>
<protein>
    <submittedName>
        <fullName evidence="1">L10-interacting MYB domain-containing protein</fullName>
    </submittedName>
</protein>
<dbReference type="EMBL" id="CM045758">
    <property type="protein sequence ID" value="KAI8030216.1"/>
    <property type="molecule type" value="Genomic_DNA"/>
</dbReference>
<comment type="caution">
    <text evidence="1">The sequence shown here is derived from an EMBL/GenBank/DDBJ whole genome shotgun (WGS) entry which is preliminary data.</text>
</comment>
<keyword evidence="2" id="KW-1185">Reference proteome</keyword>
<evidence type="ECO:0000313" key="2">
    <source>
        <dbReference type="Proteomes" id="UP001060215"/>
    </source>
</evidence>
<organism evidence="1 2">
    <name type="scientific">Camellia lanceoleosa</name>
    <dbReference type="NCBI Taxonomy" id="1840588"/>
    <lineage>
        <taxon>Eukaryota</taxon>
        <taxon>Viridiplantae</taxon>
        <taxon>Streptophyta</taxon>
        <taxon>Embryophyta</taxon>
        <taxon>Tracheophyta</taxon>
        <taxon>Spermatophyta</taxon>
        <taxon>Magnoliopsida</taxon>
        <taxon>eudicotyledons</taxon>
        <taxon>Gunneridae</taxon>
        <taxon>Pentapetalae</taxon>
        <taxon>asterids</taxon>
        <taxon>Ericales</taxon>
        <taxon>Theaceae</taxon>
        <taxon>Camellia</taxon>
    </lineage>
</organism>
<dbReference type="Proteomes" id="UP001060215">
    <property type="component" value="Chromosome 1"/>
</dbReference>
<proteinExistence type="predicted"/>
<sequence>MQIIMFYSRMASTRSGSHTPSVKGKGPKPYHKANWDWEYSRIYLELVIKEIEAGNKPHMSINSNGYRSLAKTYEAATGLTHSVKQLKNRYNQLKAEWRAWSKLMYSRKGPTGIRFDQESGLINALNEWWATMEKVTT</sequence>
<evidence type="ECO:0000313" key="1">
    <source>
        <dbReference type="EMBL" id="KAI8030216.1"/>
    </source>
</evidence>